<dbReference type="RefSeq" id="WP_176068296.1">
    <property type="nucleotide sequence ID" value="NZ_JABWMJ010000003.1"/>
</dbReference>
<proteinExistence type="predicted"/>
<dbReference type="Gene3D" id="3.30.70.1230">
    <property type="entry name" value="Nucleotide cyclase"/>
    <property type="match status" value="1"/>
</dbReference>
<dbReference type="SMART" id="SM00044">
    <property type="entry name" value="CYCc"/>
    <property type="match status" value="1"/>
</dbReference>
<evidence type="ECO:0000313" key="3">
    <source>
        <dbReference type="EMBL" id="NUZ05914.1"/>
    </source>
</evidence>
<dbReference type="PROSITE" id="PS50125">
    <property type="entry name" value="GUANYLATE_CYCLASE_2"/>
    <property type="match status" value="1"/>
</dbReference>
<gene>
    <name evidence="3" type="ORF">HQN59_09060</name>
</gene>
<dbReference type="InterPro" id="IPR001054">
    <property type="entry name" value="A/G_cyclase"/>
</dbReference>
<keyword evidence="4" id="KW-1185">Reference proteome</keyword>
<dbReference type="PANTHER" id="PTHR43081">
    <property type="entry name" value="ADENYLATE CYCLASE, TERMINAL-DIFFERENTIATION SPECIFIC-RELATED"/>
    <property type="match status" value="1"/>
</dbReference>
<dbReference type="Pfam" id="PF00498">
    <property type="entry name" value="FHA"/>
    <property type="match status" value="1"/>
</dbReference>
<dbReference type="PANTHER" id="PTHR43081:SF19">
    <property type="entry name" value="PH-SENSITIVE ADENYLATE CYCLASE RV1264"/>
    <property type="match status" value="1"/>
</dbReference>
<dbReference type="InterPro" id="IPR050697">
    <property type="entry name" value="Adenylyl/Guanylyl_Cyclase_3/4"/>
</dbReference>
<dbReference type="InterPro" id="IPR008984">
    <property type="entry name" value="SMAD_FHA_dom_sf"/>
</dbReference>
<dbReference type="SMART" id="SM00240">
    <property type="entry name" value="FHA"/>
    <property type="match status" value="1"/>
</dbReference>
<dbReference type="GO" id="GO:0004016">
    <property type="term" value="F:adenylate cyclase activity"/>
    <property type="evidence" value="ECO:0007669"/>
    <property type="project" value="UniProtKB-ARBA"/>
</dbReference>
<dbReference type="Proteomes" id="UP000529637">
    <property type="component" value="Unassembled WGS sequence"/>
</dbReference>
<dbReference type="GO" id="GO:0035556">
    <property type="term" value="P:intracellular signal transduction"/>
    <property type="evidence" value="ECO:0007669"/>
    <property type="project" value="InterPro"/>
</dbReference>
<feature type="domain" description="FHA" evidence="1">
    <location>
        <begin position="37"/>
        <end position="86"/>
    </location>
</feature>
<comment type="caution">
    <text evidence="3">The sequence shown here is derived from an EMBL/GenBank/DDBJ whole genome shotgun (WGS) entry which is preliminary data.</text>
</comment>
<dbReference type="CDD" id="cd07302">
    <property type="entry name" value="CHD"/>
    <property type="match status" value="1"/>
</dbReference>
<dbReference type="EMBL" id="JABWMJ010000003">
    <property type="protein sequence ID" value="NUZ05914.1"/>
    <property type="molecule type" value="Genomic_DNA"/>
</dbReference>
<dbReference type="GO" id="GO:0006171">
    <property type="term" value="P:cAMP biosynthetic process"/>
    <property type="evidence" value="ECO:0007669"/>
    <property type="project" value="TreeGrafter"/>
</dbReference>
<dbReference type="PROSITE" id="PS50006">
    <property type="entry name" value="FHA_DOMAIN"/>
    <property type="match status" value="1"/>
</dbReference>
<dbReference type="SUPFAM" id="SSF55073">
    <property type="entry name" value="Nucleotide cyclase"/>
    <property type="match status" value="1"/>
</dbReference>
<dbReference type="Pfam" id="PF00211">
    <property type="entry name" value="Guanylate_cyc"/>
    <property type="match status" value="1"/>
</dbReference>
<evidence type="ECO:0000313" key="4">
    <source>
        <dbReference type="Proteomes" id="UP000529637"/>
    </source>
</evidence>
<dbReference type="Gene3D" id="2.60.200.20">
    <property type="match status" value="1"/>
</dbReference>
<dbReference type="InterPro" id="IPR029787">
    <property type="entry name" value="Nucleotide_cyclase"/>
</dbReference>
<evidence type="ECO:0000259" key="2">
    <source>
        <dbReference type="PROSITE" id="PS50125"/>
    </source>
</evidence>
<dbReference type="CDD" id="cd00060">
    <property type="entry name" value="FHA"/>
    <property type="match status" value="1"/>
</dbReference>
<dbReference type="SUPFAM" id="SSF49879">
    <property type="entry name" value="SMAD/FHA domain"/>
    <property type="match status" value="1"/>
</dbReference>
<organism evidence="3 4">
    <name type="scientific">Piscinibacter koreensis</name>
    <dbReference type="NCBI Taxonomy" id="2742824"/>
    <lineage>
        <taxon>Bacteria</taxon>
        <taxon>Pseudomonadati</taxon>
        <taxon>Pseudomonadota</taxon>
        <taxon>Betaproteobacteria</taxon>
        <taxon>Burkholderiales</taxon>
        <taxon>Sphaerotilaceae</taxon>
        <taxon>Piscinibacter</taxon>
    </lineage>
</organism>
<name>A0A7Y6TWA1_9BURK</name>
<accession>A0A7Y6TWA1</accession>
<dbReference type="InterPro" id="IPR000253">
    <property type="entry name" value="FHA_dom"/>
</dbReference>
<dbReference type="AlphaFoldDB" id="A0A7Y6TWA1"/>
<sequence>MGAARPTSPAPPGGALIPVLGQQWATQSRYLLRDDMTRVGREFDCDIVIPDRAISRRHAEFTWEGESLILTPLSETNATLVNGRVIDLPTQLRLDDTVEFSDARFGVKVYINPTSTSASTQRRTEMNRRVAAIVSADVKAYSEMMERDDVTTMHAITTSRARFNELSSEHGGRVVDAVGDSILLEFPSVSDALAATIAFQESTRRSSGAADRELDLPFRIGVNAGEIVTRRDGTVYGIAVNVAARIQSLAEPGHILVSQVAHDLAARLPEGYRFVDAGVRELRNISGSYRLYGLARLGEKEDPREPME</sequence>
<evidence type="ECO:0000259" key="1">
    <source>
        <dbReference type="PROSITE" id="PS50006"/>
    </source>
</evidence>
<reference evidence="3 4" key="1">
    <citation type="submission" date="2020-06" db="EMBL/GenBank/DDBJ databases">
        <title>Schlegella sp. ID0723 isolated from air conditioner.</title>
        <authorList>
            <person name="Kim D.Y."/>
            <person name="Kim D.-U."/>
        </authorList>
    </citation>
    <scope>NUCLEOTIDE SEQUENCE [LARGE SCALE GENOMIC DNA]</scope>
    <source>
        <strain evidence="3 4">ID0723</strain>
    </source>
</reference>
<protein>
    <submittedName>
        <fullName evidence="3">FHA domain-containing protein</fullName>
    </submittedName>
</protein>
<feature type="domain" description="Guanylate cyclase" evidence="2">
    <location>
        <begin position="132"/>
        <end position="247"/>
    </location>
</feature>